<gene>
    <name evidence="2" type="ORF">PPROV_000629500</name>
</gene>
<organism evidence="2 3">
    <name type="scientific">Pycnococcus provasolii</name>
    <dbReference type="NCBI Taxonomy" id="41880"/>
    <lineage>
        <taxon>Eukaryota</taxon>
        <taxon>Viridiplantae</taxon>
        <taxon>Chlorophyta</taxon>
        <taxon>Pseudoscourfieldiophyceae</taxon>
        <taxon>Pseudoscourfieldiales</taxon>
        <taxon>Pycnococcaceae</taxon>
        <taxon>Pycnococcus</taxon>
    </lineage>
</organism>
<dbReference type="EMBL" id="BNJQ01000017">
    <property type="protein sequence ID" value="GHP07553.1"/>
    <property type="molecule type" value="Genomic_DNA"/>
</dbReference>
<feature type="region of interest" description="Disordered" evidence="1">
    <location>
        <begin position="181"/>
        <end position="337"/>
    </location>
</feature>
<evidence type="ECO:0000313" key="2">
    <source>
        <dbReference type="EMBL" id="GHP07553.1"/>
    </source>
</evidence>
<protein>
    <submittedName>
        <fullName evidence="2">Uncharacterized protein</fullName>
    </submittedName>
</protein>
<feature type="compositionally biased region" description="Low complexity" evidence="1">
    <location>
        <begin position="78"/>
        <end position="106"/>
    </location>
</feature>
<proteinExistence type="predicted"/>
<feature type="region of interest" description="Disordered" evidence="1">
    <location>
        <begin position="404"/>
        <end position="424"/>
    </location>
</feature>
<evidence type="ECO:0000256" key="1">
    <source>
        <dbReference type="SAM" id="MobiDB-lite"/>
    </source>
</evidence>
<feature type="compositionally biased region" description="Low complexity" evidence="1">
    <location>
        <begin position="40"/>
        <end position="66"/>
    </location>
</feature>
<feature type="region of interest" description="Disordered" evidence="1">
    <location>
        <begin position="1"/>
        <end position="106"/>
    </location>
</feature>
<name>A0A830HLM3_9CHLO</name>
<feature type="compositionally biased region" description="Basic and acidic residues" evidence="1">
    <location>
        <begin position="304"/>
        <end position="315"/>
    </location>
</feature>
<reference evidence="2" key="1">
    <citation type="submission" date="2020-10" db="EMBL/GenBank/DDBJ databases">
        <title>Unveiling of a novel bifunctional photoreceptor, Dualchrome1, isolated from a cosmopolitan green alga.</title>
        <authorList>
            <person name="Suzuki S."/>
            <person name="Kawachi M."/>
        </authorList>
    </citation>
    <scope>NUCLEOTIDE SEQUENCE</scope>
    <source>
        <strain evidence="2">NIES 2893</strain>
    </source>
</reference>
<comment type="caution">
    <text evidence="2">The sequence shown here is derived from an EMBL/GenBank/DDBJ whole genome shotgun (WGS) entry which is preliminary data.</text>
</comment>
<feature type="compositionally biased region" description="Low complexity" evidence="1">
    <location>
        <begin position="404"/>
        <end position="417"/>
    </location>
</feature>
<accession>A0A830HLM3</accession>
<sequence length="525" mass="54674">MADDDNKPPAPAATTKPSKRLGSISQPVRGFRSLNSNARPQTQPTTPAAAAAAASAATTSPTQGQTRGTFRPSKSAGRRAGTAAAGRGRGAAAGATTGGASPRGRAAQLGAADVVAPDNVAVHARDRAHAEDEAWKASKTDKLLESDAMDLLLLLHEAREVREDRIARCIKKNVRPRTYNDLVASRESRAQRSEQLSPGRAAGASGSAGGGRGSGSRKGSAGRGGAEASATALLPPAPPPPRRGARAGGGGSKAASSMPGIKTERDGLPVIPPPPSLGPVDDHDNNGNFDDDEDMVPIPPPPPSDKKKESKKTKLDPAQLLEWDEAPNAQEADAPKARTYPSTVPMHKLESLHDMPPRGVRPSIDDPAHRLHISTDDAPGADGTPAFLLHIPAFAMVEMEAQRRAASASSGPPSAEAFDAGEPPGGVRLEGMRLDVHKSGKVTMWLDQCCFDITPSLIEQTSAQDLVLFTNAARGEAATAADIAGQTVGEGRIYGAIDIRASAEFNVEHALAFEDAQRDDDMMDM</sequence>
<dbReference type="Proteomes" id="UP000660262">
    <property type="component" value="Unassembled WGS sequence"/>
</dbReference>
<keyword evidence="3" id="KW-1185">Reference proteome</keyword>
<dbReference type="AlphaFoldDB" id="A0A830HLM3"/>
<feature type="compositionally biased region" description="Gly residues" evidence="1">
    <location>
        <begin position="206"/>
        <end position="225"/>
    </location>
</feature>
<evidence type="ECO:0000313" key="3">
    <source>
        <dbReference type="Proteomes" id="UP000660262"/>
    </source>
</evidence>